<dbReference type="Proteomes" id="UP000198403">
    <property type="component" value="Unassembled WGS sequence"/>
</dbReference>
<proteinExistence type="predicted"/>
<dbReference type="RefSeq" id="WP_141137430.1">
    <property type="nucleotide sequence ID" value="NZ_FZNO01000005.1"/>
</dbReference>
<dbReference type="OrthoDB" id="4456617at2"/>
<keyword evidence="2" id="KW-1185">Reference proteome</keyword>
<dbReference type="EMBL" id="FZNO01000005">
    <property type="protein sequence ID" value="SNR38613.1"/>
    <property type="molecule type" value="Genomic_DNA"/>
</dbReference>
<gene>
    <name evidence="1" type="ORF">SAMN06272737_105104</name>
</gene>
<evidence type="ECO:0000313" key="2">
    <source>
        <dbReference type="Proteomes" id="UP000198403"/>
    </source>
</evidence>
<evidence type="ECO:0000313" key="1">
    <source>
        <dbReference type="EMBL" id="SNR38613.1"/>
    </source>
</evidence>
<protein>
    <submittedName>
        <fullName evidence="1">Uncharacterized protein</fullName>
    </submittedName>
</protein>
<organism evidence="1 2">
    <name type="scientific">Blastococcus mobilis</name>
    <dbReference type="NCBI Taxonomy" id="1938746"/>
    <lineage>
        <taxon>Bacteria</taxon>
        <taxon>Bacillati</taxon>
        <taxon>Actinomycetota</taxon>
        <taxon>Actinomycetes</taxon>
        <taxon>Geodermatophilales</taxon>
        <taxon>Geodermatophilaceae</taxon>
        <taxon>Blastococcus</taxon>
    </lineage>
</organism>
<name>A0A238VXN7_9ACTN</name>
<accession>A0A238VXN7</accession>
<reference evidence="1 2" key="1">
    <citation type="submission" date="2017-06" db="EMBL/GenBank/DDBJ databases">
        <authorList>
            <person name="Kim H.J."/>
            <person name="Triplett B.A."/>
        </authorList>
    </citation>
    <scope>NUCLEOTIDE SEQUENCE [LARGE SCALE GENOMIC DNA]</scope>
    <source>
        <strain evidence="1 2">DSM 44272</strain>
    </source>
</reference>
<dbReference type="AlphaFoldDB" id="A0A238VXN7"/>
<sequence>MSSPVDMRARYVSHAAYAYQDRQNALRYMTGALRQLRPELDPETARVMTRLLEAGFPGCPEELWDTVAAIVAPALVPA</sequence>